<evidence type="ECO:0000313" key="2">
    <source>
        <dbReference type="EMBL" id="SCG53259.1"/>
    </source>
</evidence>
<keyword evidence="1" id="KW-1133">Transmembrane helix</keyword>
<proteinExistence type="predicted"/>
<evidence type="ECO:0000256" key="1">
    <source>
        <dbReference type="SAM" id="Phobius"/>
    </source>
</evidence>
<keyword evidence="1" id="KW-0472">Membrane</keyword>
<feature type="transmembrane region" description="Helical" evidence="1">
    <location>
        <begin position="20"/>
        <end position="41"/>
    </location>
</feature>
<reference evidence="2 3" key="1">
    <citation type="submission" date="2016-06" db="EMBL/GenBank/DDBJ databases">
        <authorList>
            <person name="Kjaerup R.B."/>
            <person name="Dalgaard T.S."/>
            <person name="Juul-Madsen H.R."/>
        </authorList>
    </citation>
    <scope>NUCLEOTIDE SEQUENCE [LARGE SCALE GENOMIC DNA]</scope>
    <source>
        <strain evidence="2 3">DSM 43904</strain>
    </source>
</reference>
<gene>
    <name evidence="2" type="ORF">GA0070609_2787</name>
</gene>
<accession>A0A1C5I534</accession>
<keyword evidence="3" id="KW-1185">Reference proteome</keyword>
<evidence type="ECO:0000313" key="3">
    <source>
        <dbReference type="Proteomes" id="UP000198217"/>
    </source>
</evidence>
<protein>
    <submittedName>
        <fullName evidence="2">Uncharacterized protein</fullName>
    </submittedName>
</protein>
<keyword evidence="1" id="KW-0812">Transmembrane</keyword>
<dbReference type="RefSeq" id="WP_157748140.1">
    <property type="nucleotide sequence ID" value="NZ_LT607750.1"/>
</dbReference>
<sequence length="48" mass="5205">MGAILRGQALSFAGAFVETLPSFGVLLVGLLVSLLMAGRYFRWKPRHG</sequence>
<dbReference type="AlphaFoldDB" id="A0A1C5I534"/>
<dbReference type="Proteomes" id="UP000198217">
    <property type="component" value="Chromosome I"/>
</dbReference>
<name>A0A1C5I534_9ACTN</name>
<dbReference type="EMBL" id="LT607750">
    <property type="protein sequence ID" value="SCG53259.1"/>
    <property type="molecule type" value="Genomic_DNA"/>
</dbReference>
<organism evidence="2 3">
    <name type="scientific">Micromonospora echinaurantiaca</name>
    <dbReference type="NCBI Taxonomy" id="47857"/>
    <lineage>
        <taxon>Bacteria</taxon>
        <taxon>Bacillati</taxon>
        <taxon>Actinomycetota</taxon>
        <taxon>Actinomycetes</taxon>
        <taxon>Micromonosporales</taxon>
        <taxon>Micromonosporaceae</taxon>
        <taxon>Micromonospora</taxon>
    </lineage>
</organism>